<dbReference type="Proteomes" id="UP000281553">
    <property type="component" value="Unassembled WGS sequence"/>
</dbReference>
<proteinExistence type="predicted"/>
<dbReference type="EMBL" id="UYRU01043171">
    <property type="protein sequence ID" value="VDK80589.1"/>
    <property type="molecule type" value="Genomic_DNA"/>
</dbReference>
<reference evidence="2 3" key="1">
    <citation type="submission" date="2018-11" db="EMBL/GenBank/DDBJ databases">
        <authorList>
            <consortium name="Pathogen Informatics"/>
        </authorList>
    </citation>
    <scope>NUCLEOTIDE SEQUENCE [LARGE SCALE GENOMIC DNA]</scope>
</reference>
<dbReference type="AlphaFoldDB" id="A0A3P6TB51"/>
<evidence type="ECO:0000313" key="2">
    <source>
        <dbReference type="EMBL" id="VDK80589.1"/>
    </source>
</evidence>
<evidence type="ECO:0000313" key="3">
    <source>
        <dbReference type="Proteomes" id="UP000281553"/>
    </source>
</evidence>
<feature type="compositionally biased region" description="Polar residues" evidence="1">
    <location>
        <begin position="179"/>
        <end position="206"/>
    </location>
</feature>
<accession>A0A3P6TB51</accession>
<feature type="compositionally biased region" description="Polar residues" evidence="1">
    <location>
        <begin position="401"/>
        <end position="412"/>
    </location>
</feature>
<keyword evidence="3" id="KW-1185">Reference proteome</keyword>
<feature type="region of interest" description="Disordered" evidence="1">
    <location>
        <begin position="375"/>
        <end position="394"/>
    </location>
</feature>
<feature type="region of interest" description="Disordered" evidence="1">
    <location>
        <begin position="174"/>
        <end position="210"/>
    </location>
</feature>
<evidence type="ECO:0000256" key="1">
    <source>
        <dbReference type="SAM" id="MobiDB-lite"/>
    </source>
</evidence>
<name>A0A3P6TB51_DIBLA</name>
<feature type="compositionally biased region" description="Basic and acidic residues" evidence="1">
    <location>
        <begin position="382"/>
        <end position="391"/>
    </location>
</feature>
<feature type="compositionally biased region" description="Polar residues" evidence="1">
    <location>
        <begin position="425"/>
        <end position="446"/>
    </location>
</feature>
<feature type="compositionally biased region" description="Polar residues" evidence="1">
    <location>
        <begin position="232"/>
        <end position="245"/>
    </location>
</feature>
<organism evidence="2 3">
    <name type="scientific">Dibothriocephalus latus</name>
    <name type="common">Fish tapeworm</name>
    <name type="synonym">Diphyllobothrium latum</name>
    <dbReference type="NCBI Taxonomy" id="60516"/>
    <lineage>
        <taxon>Eukaryota</taxon>
        <taxon>Metazoa</taxon>
        <taxon>Spiralia</taxon>
        <taxon>Lophotrochozoa</taxon>
        <taxon>Platyhelminthes</taxon>
        <taxon>Cestoda</taxon>
        <taxon>Eucestoda</taxon>
        <taxon>Diphyllobothriidea</taxon>
        <taxon>Diphyllobothriidae</taxon>
        <taxon>Dibothriocephalus</taxon>
    </lineage>
</organism>
<feature type="region of interest" description="Disordered" evidence="1">
    <location>
        <begin position="401"/>
        <end position="457"/>
    </location>
</feature>
<sequence length="486" mass="52147">MVYMATLCMATNYAETDSLITETTTPVSVNSRFFPNKPTDPLGGIHENAAASTKNIVSNPPKEISDVDLPGKVDSTYLHDSLSERHTVTSEPIPTWQSYGITKSSDTTLLPEMDERKRSPLVLSTGSVLYSEPKGTNSVDMAKQRSNESQAAEAYASVAFVNISDYSTYLHEVDDSSEENSMSSTLHKQVSGMSRETQETNLPPSSEEQESFRMIASSLLDENGTNADAAVSSRQHAVVNSSSSGDGVYHASPGNITKILPASDIQAGAASLAVSSDAAPCSVLSGKAKSDAEREYTIKHTASSEQITEYGASTDDLVSGKPADTFRDALVPIAGNTFKVNSHKTEAVISGQVREPAYNANGTSRPTALYTKTPVDSAESFEQLRPEDKGDVTLNTSHNTAVETATQPSNVLEENGGHIKPARWTNPSESPSSTDLGETARLNSSDAAPEERDNVPSPPVALRIFRIKLFKRCKRELNSCLSNAII</sequence>
<gene>
    <name evidence="2" type="ORF">DILT_LOCUS3124</name>
</gene>
<feature type="region of interest" description="Disordered" evidence="1">
    <location>
        <begin position="225"/>
        <end position="247"/>
    </location>
</feature>
<protein>
    <submittedName>
        <fullName evidence="2">Uncharacterized protein</fullName>
    </submittedName>
</protein>